<dbReference type="RefSeq" id="WP_344601215.1">
    <property type="nucleotide sequence ID" value="NZ_BAAAHE010000005.1"/>
</dbReference>
<feature type="domain" description="DUF7064" evidence="1">
    <location>
        <begin position="208"/>
        <end position="314"/>
    </location>
</feature>
<dbReference type="Proteomes" id="UP001500957">
    <property type="component" value="Unassembled WGS sequence"/>
</dbReference>
<sequence length="333" mass="37275">MGGAPLMGHSVLPGETDLIGLDPREHAGAYAPHTTHTHYFGFQIPEAEIGCYSYIRYQPYFPLMQGSVQIFQGLDNSCVLDMAHLDYSMTLPWPEVDGNVITTSRGYRIEFGELGRKARITYRSADGRAAFEIEQTALSPLVGRAAVIPGENLAGTITPGGSEQFMHCVGELTLHGRTYEIDCNTIRDRSWNQDRTEDRRGRFDAPISWTPVYLDDGRYFNQVGFEGPNAMFSFLGRGDEIRELVLVERTVTAIHPQLYYPLAQEIEAEDATGRVLRLTGRAVAGSPIVSWPHAFTYDSVYRWETDDGGVGFGPCQGIWFEEHQHAMKDRASR</sequence>
<comment type="caution">
    <text evidence="2">The sequence shown here is derived from an EMBL/GenBank/DDBJ whole genome shotgun (WGS) entry which is preliminary data.</text>
</comment>
<dbReference type="SUPFAM" id="SSF159245">
    <property type="entry name" value="AttH-like"/>
    <property type="match status" value="1"/>
</dbReference>
<evidence type="ECO:0000313" key="3">
    <source>
        <dbReference type="Proteomes" id="UP001500957"/>
    </source>
</evidence>
<organism evidence="2 3">
    <name type="scientific">Sporichthya brevicatena</name>
    <dbReference type="NCBI Taxonomy" id="171442"/>
    <lineage>
        <taxon>Bacteria</taxon>
        <taxon>Bacillati</taxon>
        <taxon>Actinomycetota</taxon>
        <taxon>Actinomycetes</taxon>
        <taxon>Sporichthyales</taxon>
        <taxon>Sporichthyaceae</taxon>
        <taxon>Sporichthya</taxon>
    </lineage>
</organism>
<gene>
    <name evidence="2" type="ORF">GCM10009547_04890</name>
</gene>
<dbReference type="InterPro" id="IPR055492">
    <property type="entry name" value="DUF7064"/>
</dbReference>
<dbReference type="Pfam" id="PF23212">
    <property type="entry name" value="DUF7064"/>
    <property type="match status" value="1"/>
</dbReference>
<protein>
    <recommendedName>
        <fullName evidence="1">DUF7064 domain-containing protein</fullName>
    </recommendedName>
</protein>
<proteinExistence type="predicted"/>
<dbReference type="EMBL" id="BAAAHE010000005">
    <property type="protein sequence ID" value="GAA0606004.1"/>
    <property type="molecule type" value="Genomic_DNA"/>
</dbReference>
<reference evidence="2 3" key="1">
    <citation type="journal article" date="2019" name="Int. J. Syst. Evol. Microbiol.">
        <title>The Global Catalogue of Microorganisms (GCM) 10K type strain sequencing project: providing services to taxonomists for standard genome sequencing and annotation.</title>
        <authorList>
            <consortium name="The Broad Institute Genomics Platform"/>
            <consortium name="The Broad Institute Genome Sequencing Center for Infectious Disease"/>
            <person name="Wu L."/>
            <person name="Ma J."/>
        </authorList>
    </citation>
    <scope>NUCLEOTIDE SEQUENCE [LARGE SCALE GENOMIC DNA]</scope>
    <source>
        <strain evidence="2 3">JCM 10671</strain>
    </source>
</reference>
<evidence type="ECO:0000259" key="1">
    <source>
        <dbReference type="Pfam" id="PF23212"/>
    </source>
</evidence>
<accession>A0ABN1G864</accession>
<keyword evidence="3" id="KW-1185">Reference proteome</keyword>
<name>A0ABN1G864_9ACTN</name>
<evidence type="ECO:0000313" key="2">
    <source>
        <dbReference type="EMBL" id="GAA0606004.1"/>
    </source>
</evidence>